<dbReference type="SUPFAM" id="SSF53448">
    <property type="entry name" value="Nucleotide-diphospho-sugar transferases"/>
    <property type="match status" value="1"/>
</dbReference>
<dbReference type="PROSITE" id="PS50089">
    <property type="entry name" value="ZF_RING_2"/>
    <property type="match status" value="1"/>
</dbReference>
<keyword evidence="1" id="KW-0862">Zinc</keyword>
<dbReference type="GO" id="GO:0016740">
    <property type="term" value="F:transferase activity"/>
    <property type="evidence" value="ECO:0007669"/>
    <property type="project" value="UniProtKB-KW"/>
</dbReference>
<keyword evidence="4" id="KW-0808">Transferase</keyword>
<keyword evidence="1" id="KW-0863">Zinc-finger</keyword>
<evidence type="ECO:0000256" key="1">
    <source>
        <dbReference type="PROSITE-ProRule" id="PRU00175"/>
    </source>
</evidence>
<evidence type="ECO:0000313" key="5">
    <source>
        <dbReference type="Proteomes" id="UP000530670"/>
    </source>
</evidence>
<dbReference type="InterPro" id="IPR029044">
    <property type="entry name" value="Nucleotide-diphossugar_trans"/>
</dbReference>
<keyword evidence="2" id="KW-0732">Signal</keyword>
<dbReference type="Proteomes" id="UP000530670">
    <property type="component" value="Unassembled WGS sequence"/>
</dbReference>
<dbReference type="EMBL" id="JAAQRI010000035">
    <property type="protein sequence ID" value="KAF5646704.1"/>
    <property type="molecule type" value="Genomic_DNA"/>
</dbReference>
<dbReference type="GeneID" id="59300411"/>
<evidence type="ECO:0000259" key="3">
    <source>
        <dbReference type="PROSITE" id="PS50089"/>
    </source>
</evidence>
<gene>
    <name evidence="4" type="ORF">FTJAE_1994</name>
</gene>
<comment type="caution">
    <text evidence="4">The sequence shown here is derived from an EMBL/GenBank/DDBJ whole genome shotgun (WGS) entry which is preliminary data.</text>
</comment>
<dbReference type="Gene3D" id="3.90.550.10">
    <property type="entry name" value="Spore Coat Polysaccharide Biosynthesis Protein SpsA, Chain A"/>
    <property type="match status" value="1"/>
</dbReference>
<keyword evidence="1" id="KW-0479">Metal-binding</keyword>
<dbReference type="OrthoDB" id="2014201at2759"/>
<protein>
    <submittedName>
        <fullName evidence="4">GNT1 alphan-acetylglucosamine transferase</fullName>
    </submittedName>
</protein>
<keyword evidence="5" id="KW-1185">Reference proteome</keyword>
<feature type="signal peptide" evidence="2">
    <location>
        <begin position="1"/>
        <end position="24"/>
    </location>
</feature>
<dbReference type="AlphaFoldDB" id="A0A8H5S657"/>
<dbReference type="RefSeq" id="XP_037210954.1">
    <property type="nucleotide sequence ID" value="XM_037348141.1"/>
</dbReference>
<reference evidence="4 5" key="1">
    <citation type="submission" date="2020-05" db="EMBL/GenBank/DDBJ databases">
        <title>Identification and distribution of gene clusters putatively required for synthesis of sphingolipid metabolism inhibitors in phylogenetically diverse species of the filamentous fungus Fusarium.</title>
        <authorList>
            <person name="Kim H.-S."/>
            <person name="Busman M."/>
            <person name="Brown D.W."/>
            <person name="Divon H."/>
            <person name="Uhlig S."/>
            <person name="Proctor R.H."/>
        </authorList>
    </citation>
    <scope>NUCLEOTIDE SEQUENCE [LARGE SCALE GENOMIC DNA]</scope>
    <source>
        <strain evidence="4 5">NRRL 66243</strain>
    </source>
</reference>
<dbReference type="PANTHER" id="PTHR11183">
    <property type="entry name" value="GLYCOGENIN SUBFAMILY MEMBER"/>
    <property type="match status" value="1"/>
</dbReference>
<proteinExistence type="predicted"/>
<feature type="domain" description="RING-type" evidence="3">
    <location>
        <begin position="406"/>
        <end position="464"/>
    </location>
</feature>
<evidence type="ECO:0000313" key="4">
    <source>
        <dbReference type="EMBL" id="KAF5646704.1"/>
    </source>
</evidence>
<evidence type="ECO:0000256" key="2">
    <source>
        <dbReference type="SAM" id="SignalP"/>
    </source>
</evidence>
<name>A0A8H5S657_9HYPO</name>
<dbReference type="GO" id="GO:0008270">
    <property type="term" value="F:zinc ion binding"/>
    <property type="evidence" value="ECO:0007669"/>
    <property type="project" value="UniProtKB-KW"/>
</dbReference>
<organism evidence="4 5">
    <name type="scientific">Fusarium tjaetaba</name>
    <dbReference type="NCBI Taxonomy" id="1567544"/>
    <lineage>
        <taxon>Eukaryota</taxon>
        <taxon>Fungi</taxon>
        <taxon>Dikarya</taxon>
        <taxon>Ascomycota</taxon>
        <taxon>Pezizomycotina</taxon>
        <taxon>Sordariomycetes</taxon>
        <taxon>Hypocreomycetidae</taxon>
        <taxon>Hypocreales</taxon>
        <taxon>Nectriaceae</taxon>
        <taxon>Fusarium</taxon>
        <taxon>Fusarium fujikuroi species complex</taxon>
    </lineage>
</organism>
<accession>A0A8H5S657</accession>
<feature type="chain" id="PRO_5034856862" evidence="2">
    <location>
        <begin position="25"/>
        <end position="536"/>
    </location>
</feature>
<dbReference type="InterPro" id="IPR001841">
    <property type="entry name" value="Znf_RING"/>
</dbReference>
<sequence>MSSKRHRVVFVAALTTLFFFYLQSQTGRTSSSWLSHPEKDVDWSHFAYTQYVTNSQYLCNSLMFFEALKRHGSRPDRVMMVPESMLEPEMVNSSDAYLLNKARDEYNVKLVPITIQTNWAGDATWADSYTKLLAFNQTNYDRVLSIDSDSLLLQAMDELFFLPDAPVAMPRAYWISPEKILSSQLMLIQPSEVEFSRIMERVQSVKSGEYDMEIINQLYGDSALIFPHRRYDLLSGEFRNDKHAHYLGSELETWDPAAAYSEAKLIHFSDWPLPKPWKLMLEDDRLAAQPNCTQRTSGEEDCTARIIWNSLYTDFREKRKNLRDPESGNLNGDLFSNRDIAHNEYIMNTFKNITQKLKELRKPPQPRAVDRCSNRIVDVVTESFWPNIRKHILADDPNATPIKALCPVCWDELHVTCISSPDDKFKTGLVAPCGHIMCPACWPRKISDLSHTLFEECRKCPVCQTLLECFICHKACDKVAIPRFGGRASIESFRETAPECEREYRPYCKDCAKPYHQKGDGFWFDGPEDRGSMNRS</sequence>
<dbReference type="InterPro" id="IPR050587">
    <property type="entry name" value="GNT1/Glycosyltrans_8"/>
</dbReference>
<dbReference type="CDD" id="cd16449">
    <property type="entry name" value="RING-HC"/>
    <property type="match status" value="1"/>
</dbReference>